<dbReference type="Proteomes" id="UP000765509">
    <property type="component" value="Unassembled WGS sequence"/>
</dbReference>
<gene>
    <name evidence="3" type="ORF">O181_078850</name>
</gene>
<evidence type="ECO:0000313" key="4">
    <source>
        <dbReference type="Proteomes" id="UP000765509"/>
    </source>
</evidence>
<reference evidence="3" key="1">
    <citation type="submission" date="2021-03" db="EMBL/GenBank/DDBJ databases">
        <title>Draft genome sequence of rust myrtle Austropuccinia psidii MF-1, a brazilian biotype.</title>
        <authorList>
            <person name="Quecine M.C."/>
            <person name="Pachon D.M.R."/>
            <person name="Bonatelli M.L."/>
            <person name="Correr F.H."/>
            <person name="Franceschini L.M."/>
            <person name="Leite T.F."/>
            <person name="Margarido G.R.A."/>
            <person name="Almeida C.A."/>
            <person name="Ferrarezi J.A."/>
            <person name="Labate C.A."/>
        </authorList>
    </citation>
    <scope>NUCLEOTIDE SEQUENCE</scope>
    <source>
        <strain evidence="3">MF-1</strain>
    </source>
</reference>
<dbReference type="PANTHER" id="PTHR33481:SF1">
    <property type="entry name" value="ENDONUCLEASE_EXONUCLEASE_PHOSPHATASE DOMAIN-CONTAINING PROTEIN-RELATED"/>
    <property type="match status" value="1"/>
</dbReference>
<organism evidence="3 4">
    <name type="scientific">Austropuccinia psidii MF-1</name>
    <dbReference type="NCBI Taxonomy" id="1389203"/>
    <lineage>
        <taxon>Eukaryota</taxon>
        <taxon>Fungi</taxon>
        <taxon>Dikarya</taxon>
        <taxon>Basidiomycota</taxon>
        <taxon>Pucciniomycotina</taxon>
        <taxon>Pucciniomycetes</taxon>
        <taxon>Pucciniales</taxon>
        <taxon>Sphaerophragmiaceae</taxon>
        <taxon>Austropuccinia</taxon>
    </lineage>
</organism>
<feature type="compositionally biased region" description="Basic and acidic residues" evidence="1">
    <location>
        <begin position="37"/>
        <end position="49"/>
    </location>
</feature>
<evidence type="ECO:0000256" key="1">
    <source>
        <dbReference type="SAM" id="MobiDB-lite"/>
    </source>
</evidence>
<sequence length="442" mass="49481">MGKPRCRKTTTDFHHTLEQPRVQPSTCTHKTHAKPKQTREVGNPEHLPEETVVGCKHPQPAGKSKECSKKRHAQTQNPNDQTTLLPDPRKLQDQGGRTEGVPLEKGPEHAFQAFKFTKDREPHNINPLRTKNGNLTMEVERMATILFKGKSAIQTECDVSDVLTNLSPLPECIPFPPITKGEIETGIEMLPNQKATGPDGIPNEALKMAKPIITPHLMKAFNECLQNGEFPKNWKIAMTVILRKAAKEDYSNPNAYRPIALLNTLGKLFKRIMNDRLVHWAESSGAIAQGHMGGRKGHNINDALVLLTSWIKAKWREGKIATGTFHDMKSAYPMVHKERLIHTLRSKGAPNYFVVIINSFLSNRHTKIKLNDFILDAFSIQQGIPQGSPLLVSLYLIHNSSLLLTNPPNLKEDQLSIAYIDDIVHLSAAKHQDTQGNNDPFP</sequence>
<proteinExistence type="predicted"/>
<evidence type="ECO:0000259" key="2">
    <source>
        <dbReference type="PROSITE" id="PS50878"/>
    </source>
</evidence>
<dbReference type="PROSITE" id="PS50878">
    <property type="entry name" value="RT_POL"/>
    <property type="match status" value="1"/>
</dbReference>
<accession>A0A9Q3FKC8</accession>
<name>A0A9Q3FKC8_9BASI</name>
<comment type="caution">
    <text evidence="3">The sequence shown here is derived from an EMBL/GenBank/DDBJ whole genome shotgun (WGS) entry which is preliminary data.</text>
</comment>
<evidence type="ECO:0000313" key="3">
    <source>
        <dbReference type="EMBL" id="MBW0539135.1"/>
    </source>
</evidence>
<feature type="compositionally biased region" description="Polar residues" evidence="1">
    <location>
        <begin position="74"/>
        <end position="84"/>
    </location>
</feature>
<dbReference type="OrthoDB" id="3044497at2759"/>
<dbReference type="AlphaFoldDB" id="A0A9Q3FKC8"/>
<dbReference type="Pfam" id="PF00078">
    <property type="entry name" value="RVT_1"/>
    <property type="match status" value="1"/>
</dbReference>
<feature type="compositionally biased region" description="Basic and acidic residues" evidence="1">
    <location>
        <begin position="9"/>
        <end position="18"/>
    </location>
</feature>
<feature type="domain" description="Reverse transcriptase" evidence="2">
    <location>
        <begin position="223"/>
        <end position="442"/>
    </location>
</feature>
<dbReference type="InterPro" id="IPR000477">
    <property type="entry name" value="RT_dom"/>
</dbReference>
<keyword evidence="4" id="KW-1185">Reference proteome</keyword>
<protein>
    <recommendedName>
        <fullName evidence="2">Reverse transcriptase domain-containing protein</fullName>
    </recommendedName>
</protein>
<dbReference type="EMBL" id="AVOT02043735">
    <property type="protein sequence ID" value="MBW0539135.1"/>
    <property type="molecule type" value="Genomic_DNA"/>
</dbReference>
<dbReference type="PANTHER" id="PTHR33481">
    <property type="entry name" value="REVERSE TRANSCRIPTASE"/>
    <property type="match status" value="1"/>
</dbReference>
<feature type="region of interest" description="Disordered" evidence="1">
    <location>
        <begin position="1"/>
        <end position="104"/>
    </location>
</feature>